<dbReference type="Pfam" id="PF14244">
    <property type="entry name" value="Retrotran_gag_3"/>
    <property type="match status" value="1"/>
</dbReference>
<protein>
    <recommendedName>
        <fullName evidence="2">Retrotransposon Copia-like N-terminal domain-containing protein</fullName>
    </recommendedName>
</protein>
<keyword evidence="4" id="KW-1185">Reference proteome</keyword>
<evidence type="ECO:0000313" key="3">
    <source>
        <dbReference type="EMBL" id="RDY06057.1"/>
    </source>
</evidence>
<dbReference type="EMBL" id="QJKJ01001759">
    <property type="protein sequence ID" value="RDY06057.1"/>
    <property type="molecule type" value="Genomic_DNA"/>
</dbReference>
<keyword evidence="1" id="KW-0732">Signal</keyword>
<name>A0A371HTH1_MUCPR</name>
<organism evidence="3 4">
    <name type="scientific">Mucuna pruriens</name>
    <name type="common">Velvet bean</name>
    <name type="synonym">Dolichos pruriens</name>
    <dbReference type="NCBI Taxonomy" id="157652"/>
    <lineage>
        <taxon>Eukaryota</taxon>
        <taxon>Viridiplantae</taxon>
        <taxon>Streptophyta</taxon>
        <taxon>Embryophyta</taxon>
        <taxon>Tracheophyta</taxon>
        <taxon>Spermatophyta</taxon>
        <taxon>Magnoliopsida</taxon>
        <taxon>eudicotyledons</taxon>
        <taxon>Gunneridae</taxon>
        <taxon>Pentapetalae</taxon>
        <taxon>rosids</taxon>
        <taxon>fabids</taxon>
        <taxon>Fabales</taxon>
        <taxon>Fabaceae</taxon>
        <taxon>Papilionoideae</taxon>
        <taxon>50 kb inversion clade</taxon>
        <taxon>NPAAA clade</taxon>
        <taxon>indigoferoid/millettioid clade</taxon>
        <taxon>Phaseoleae</taxon>
        <taxon>Mucuna</taxon>
    </lineage>
</organism>
<gene>
    <name evidence="3" type="ORF">CR513_10032</name>
</gene>
<evidence type="ECO:0000256" key="1">
    <source>
        <dbReference type="SAM" id="SignalP"/>
    </source>
</evidence>
<dbReference type="InterPro" id="IPR029472">
    <property type="entry name" value="Copia-like_N"/>
</dbReference>
<accession>A0A371HTH1</accession>
<feature type="non-terminal residue" evidence="3">
    <location>
        <position position="1"/>
    </location>
</feature>
<evidence type="ECO:0000259" key="2">
    <source>
        <dbReference type="Pfam" id="PF14244"/>
    </source>
</evidence>
<dbReference type="AlphaFoldDB" id="A0A371HTH1"/>
<proteinExistence type="predicted"/>
<evidence type="ECO:0000313" key="4">
    <source>
        <dbReference type="Proteomes" id="UP000257109"/>
    </source>
</evidence>
<feature type="signal peptide" evidence="1">
    <location>
        <begin position="1"/>
        <end position="29"/>
    </location>
</feature>
<feature type="chain" id="PRO_5016630222" description="Retrotransposon Copia-like N-terminal domain-containing protein" evidence="1">
    <location>
        <begin position="30"/>
        <end position="88"/>
    </location>
</feature>
<comment type="caution">
    <text evidence="3">The sequence shown here is derived from an EMBL/GenBank/DDBJ whole genome shotgun (WGS) entry which is preliminary data.</text>
</comment>
<feature type="domain" description="Retrotransposon Copia-like N-terminal" evidence="2">
    <location>
        <begin position="36"/>
        <end position="74"/>
    </location>
</feature>
<dbReference type="Proteomes" id="UP000257109">
    <property type="component" value="Unassembled WGS sequence"/>
</dbReference>
<sequence>MLGAPPRVSLHHLSSLLHGFLLLLRPRVARLPIVRENPSLIFVSNVLDGPKYHQWSCSICMSLVFKIKLSFINNMISALIHVNSLHLA</sequence>
<reference evidence="3" key="1">
    <citation type="submission" date="2018-05" db="EMBL/GenBank/DDBJ databases">
        <title>Draft genome of Mucuna pruriens seed.</title>
        <authorList>
            <person name="Nnadi N.E."/>
            <person name="Vos R."/>
            <person name="Hasami M.H."/>
            <person name="Devisetty U.K."/>
            <person name="Aguiy J.C."/>
        </authorList>
    </citation>
    <scope>NUCLEOTIDE SEQUENCE [LARGE SCALE GENOMIC DNA]</scope>
    <source>
        <strain evidence="3">JCA_2017</strain>
    </source>
</reference>
<dbReference type="OrthoDB" id="1737256at2759"/>